<protein>
    <recommendedName>
        <fullName evidence="4">Tetrachloroethene dehalogenase</fullName>
    </recommendedName>
</protein>
<evidence type="ECO:0000256" key="1">
    <source>
        <dbReference type="SAM" id="Phobius"/>
    </source>
</evidence>
<evidence type="ECO:0008006" key="4">
    <source>
        <dbReference type="Google" id="ProtNLM"/>
    </source>
</evidence>
<dbReference type="OrthoDB" id="5877813at2"/>
<feature type="transmembrane region" description="Helical" evidence="1">
    <location>
        <begin position="12"/>
        <end position="31"/>
    </location>
</feature>
<evidence type="ECO:0000313" key="3">
    <source>
        <dbReference type="Proteomes" id="UP000240987"/>
    </source>
</evidence>
<dbReference type="Proteomes" id="UP000240987">
    <property type="component" value="Unassembled WGS sequence"/>
</dbReference>
<feature type="transmembrane region" description="Helical" evidence="1">
    <location>
        <begin position="43"/>
        <end position="65"/>
    </location>
</feature>
<feature type="transmembrane region" description="Helical" evidence="1">
    <location>
        <begin position="71"/>
        <end position="95"/>
    </location>
</feature>
<accession>A0A2T3J8T7</accession>
<dbReference type="AlphaFoldDB" id="A0A2T3J8T7"/>
<comment type="caution">
    <text evidence="2">The sequence shown here is derived from an EMBL/GenBank/DDBJ whole genome shotgun (WGS) entry which is preliminary data.</text>
</comment>
<organism evidence="2 3">
    <name type="scientific">Photobacterium frigidiphilum</name>
    <dbReference type="NCBI Taxonomy" id="264736"/>
    <lineage>
        <taxon>Bacteria</taxon>
        <taxon>Pseudomonadati</taxon>
        <taxon>Pseudomonadota</taxon>
        <taxon>Gammaproteobacteria</taxon>
        <taxon>Vibrionales</taxon>
        <taxon>Vibrionaceae</taxon>
        <taxon>Photobacterium</taxon>
    </lineage>
</organism>
<dbReference type="EMBL" id="PYMJ01000034">
    <property type="protein sequence ID" value="PSU45211.1"/>
    <property type="molecule type" value="Genomic_DNA"/>
</dbReference>
<name>A0A2T3J8T7_9GAMM</name>
<proteinExistence type="predicted"/>
<evidence type="ECO:0000313" key="2">
    <source>
        <dbReference type="EMBL" id="PSU45211.1"/>
    </source>
</evidence>
<sequence length="108" mass="12024">MFPQSTVLDPLFWMGLGALQILVFAGANQWAKEYQLGMKLWKWCLVGGWWFSMMLTIAGAFTLLGENEGLAGWYLLGFAGTLLIIVGALLLRLLITMKPKDISINISE</sequence>
<gene>
    <name evidence="2" type="ORF">C9J12_23700</name>
</gene>
<reference evidence="2 3" key="1">
    <citation type="submission" date="2018-01" db="EMBL/GenBank/DDBJ databases">
        <title>Whole genome sequencing of Histamine producing bacteria.</title>
        <authorList>
            <person name="Butler K."/>
        </authorList>
    </citation>
    <scope>NUCLEOTIDE SEQUENCE [LARGE SCALE GENOMIC DNA]</scope>
    <source>
        <strain evidence="2 3">JCM 12947</strain>
    </source>
</reference>
<keyword evidence="1" id="KW-0812">Transmembrane</keyword>
<keyword evidence="1" id="KW-0472">Membrane</keyword>
<dbReference type="RefSeq" id="WP_107244961.1">
    <property type="nucleotide sequence ID" value="NZ_PYMJ01000034.1"/>
</dbReference>
<keyword evidence="1" id="KW-1133">Transmembrane helix</keyword>
<keyword evidence="3" id="KW-1185">Reference proteome</keyword>